<feature type="domain" description="PAS" evidence="2">
    <location>
        <begin position="58"/>
        <end position="109"/>
    </location>
</feature>
<dbReference type="Gene3D" id="3.30.450.20">
    <property type="entry name" value="PAS domain"/>
    <property type="match status" value="1"/>
</dbReference>
<evidence type="ECO:0000313" key="4">
    <source>
        <dbReference type="Proteomes" id="UP001182556"/>
    </source>
</evidence>
<dbReference type="PROSITE" id="PS50112">
    <property type="entry name" value="PAS"/>
    <property type="match status" value="1"/>
</dbReference>
<accession>A0AAD9L6K0</accession>
<proteinExistence type="predicted"/>
<dbReference type="SUPFAM" id="SSF55785">
    <property type="entry name" value="PYP-like sensor domain (PAS domain)"/>
    <property type="match status" value="1"/>
</dbReference>
<dbReference type="CDD" id="cd00130">
    <property type="entry name" value="PAS"/>
    <property type="match status" value="1"/>
</dbReference>
<feature type="compositionally biased region" description="Low complexity" evidence="1">
    <location>
        <begin position="1"/>
        <end position="19"/>
    </location>
</feature>
<feature type="region of interest" description="Disordered" evidence="1">
    <location>
        <begin position="1"/>
        <end position="42"/>
    </location>
</feature>
<protein>
    <recommendedName>
        <fullName evidence="2">PAS domain-containing protein</fullName>
    </recommendedName>
</protein>
<dbReference type="EMBL" id="JAODAN010000003">
    <property type="protein sequence ID" value="KAK1925446.1"/>
    <property type="molecule type" value="Genomic_DNA"/>
</dbReference>
<sequence>MTASPRSVASASSMVSASRSFDREDRSRSRSRVGSPYSSRPDEPVGIGLSALIVTTGDETTVYKYVSDSITEILGYQPQDLIGRSAYEIFHPDEIPYLRDIHYYSLQEERCACVAYMRLMHRDGYFVECCVSYSTVFRETVAVYTRAENGPTTIQQALTARDVWEVSPGSQGGKWGVKRWTKSSSTSRPKLTSSSSFSPPAEPLSPNSRWKLPPPHPRSFFIINRFTDTCRVIFASNEIISNTSKLRNQPFYSIIKPSDRTLVKQYIDTAKSWTPVIQNERRSGGYGYCRFSVLKIPDLPAHGETYPQGTDEQERMMPGQEFIPVEGIFSASSDGLLCIISRIMPDGSSGI</sequence>
<feature type="region of interest" description="Disordered" evidence="1">
    <location>
        <begin position="166"/>
        <end position="211"/>
    </location>
</feature>
<comment type="caution">
    <text evidence="3">The sequence shown here is derived from an EMBL/GenBank/DDBJ whole genome shotgun (WGS) entry which is preliminary data.</text>
</comment>
<dbReference type="InterPro" id="IPR000014">
    <property type="entry name" value="PAS"/>
</dbReference>
<feature type="compositionally biased region" description="Low complexity" evidence="1">
    <location>
        <begin position="183"/>
        <end position="199"/>
    </location>
</feature>
<reference evidence="3" key="1">
    <citation type="submission" date="2023-02" db="EMBL/GenBank/DDBJ databases">
        <title>Identification and recombinant expression of a fungal hydrolase from Papiliotrema laurentii that hydrolyzes apple cutin and clears colloidal polyester polyurethane.</title>
        <authorList>
            <consortium name="DOE Joint Genome Institute"/>
            <person name="Roman V.A."/>
            <person name="Bojanowski C."/>
            <person name="Crable B.R."/>
            <person name="Wagner D.N."/>
            <person name="Hung C.S."/>
            <person name="Nadeau L.J."/>
            <person name="Schratz L."/>
            <person name="Haridas S."/>
            <person name="Pangilinan J."/>
            <person name="Lipzen A."/>
            <person name="Na H."/>
            <person name="Yan M."/>
            <person name="Ng V."/>
            <person name="Grigoriev I.V."/>
            <person name="Spatafora J.W."/>
            <person name="Barlow D."/>
            <person name="Biffinger J."/>
            <person name="Kelley-Loughnane N."/>
            <person name="Varaljay V.A."/>
            <person name="Crookes-Goodson W.J."/>
        </authorList>
    </citation>
    <scope>NUCLEOTIDE SEQUENCE</scope>
    <source>
        <strain evidence="3">5307AH</strain>
    </source>
</reference>
<dbReference type="InterPro" id="IPR013655">
    <property type="entry name" value="PAS_fold_3"/>
</dbReference>
<organism evidence="3 4">
    <name type="scientific">Papiliotrema laurentii</name>
    <name type="common">Cryptococcus laurentii</name>
    <dbReference type="NCBI Taxonomy" id="5418"/>
    <lineage>
        <taxon>Eukaryota</taxon>
        <taxon>Fungi</taxon>
        <taxon>Dikarya</taxon>
        <taxon>Basidiomycota</taxon>
        <taxon>Agaricomycotina</taxon>
        <taxon>Tremellomycetes</taxon>
        <taxon>Tremellales</taxon>
        <taxon>Rhynchogastremaceae</taxon>
        <taxon>Papiliotrema</taxon>
    </lineage>
</organism>
<evidence type="ECO:0000313" key="3">
    <source>
        <dbReference type="EMBL" id="KAK1925446.1"/>
    </source>
</evidence>
<evidence type="ECO:0000256" key="1">
    <source>
        <dbReference type="SAM" id="MobiDB-lite"/>
    </source>
</evidence>
<dbReference type="InterPro" id="IPR035965">
    <property type="entry name" value="PAS-like_dom_sf"/>
</dbReference>
<dbReference type="Proteomes" id="UP001182556">
    <property type="component" value="Unassembled WGS sequence"/>
</dbReference>
<name>A0AAD9L6K0_PAPLA</name>
<keyword evidence="4" id="KW-1185">Reference proteome</keyword>
<dbReference type="AlphaFoldDB" id="A0AAD9L6K0"/>
<dbReference type="SMART" id="SM00091">
    <property type="entry name" value="PAS"/>
    <property type="match status" value="1"/>
</dbReference>
<dbReference type="Pfam" id="PF08447">
    <property type="entry name" value="PAS_3"/>
    <property type="match status" value="1"/>
</dbReference>
<dbReference type="NCBIfam" id="TIGR00229">
    <property type="entry name" value="sensory_box"/>
    <property type="match status" value="1"/>
</dbReference>
<evidence type="ECO:0000259" key="2">
    <source>
        <dbReference type="PROSITE" id="PS50112"/>
    </source>
</evidence>
<gene>
    <name evidence="3" type="ORF">DB88DRAFT_194686</name>
</gene>